<reference evidence="2 3" key="1">
    <citation type="submission" date="2021-03" db="EMBL/GenBank/DDBJ databases">
        <title>Sequencing the genomes of 1000 actinobacteria strains.</title>
        <authorList>
            <person name="Klenk H.-P."/>
        </authorList>
    </citation>
    <scope>NUCLEOTIDE SEQUENCE [LARGE SCALE GENOMIC DNA]</scope>
    <source>
        <strain evidence="2 3">DSM 44580</strain>
    </source>
</reference>
<sequence length="1057" mass="116533">MHWNSITGTVYGNVVQLRDLHVHITAERGPLTAALHSAAVCTESGSGVAVAPELALVLGPDGLVLVPGEHETYACLLPDVRSGDELVRTGDAPGAPVLNRRTGAVCALVGADGIPLAVPELPELARVRRANHAWLDLLSPEQLRASGWRHPGPVLRTYLRGLAEADREHRYLSLRAEAPPLSAIYLNRHTTRQDETAPERVDAETLLHRHDGVQVLGDPGVGKSSLVRRISADTARAWLAGEAQAFVPVPVNADRLTGRGGLPDLLARGVVGTVHLDLEGARLAELFGAEPVPGVPWLVLVDGLDEVLSTEDRLTVLDLVRRFREESGHRFLLASRPVGRQGFAGRVDESRHPTYVLEPFTDWQLHRFVTTWLSTAEHPEPEAGAAEFLSGLAGTRLHELAHVPLVASMLCLLFAAHPDRPLPEGQAELYGAFTGWLRQKLAESGADARLRAMLPHAAEAVDEVRHRVEELARFTAYGHQRTGEPLGEIAARWPGVRPPAHVSARQWAEVLTAVLRASGLVVERPGGARFLHQTVEEYLAGCHLVEQHRDAREVLEPQRDWPWSDLQTRLFFAARWVETGRDLAPALRKLLGFWHWPRNIGFVVELVRHGVPVPEAQLRRAVRMLDRAASDRNRLTLEAWQQYVVWLAELDRPRAQAAVNRIVRGGRGGSGRLWLLTFLLKVDPEAADRELPGFLGDPEVSEEHWKALARQVIAVRGAADFTRLAFARGESWPLSYDVLAEQGVEGEACLADIATDAAQTWPTRLRAARTLAGVRSPLAVPTLLSLTAPEVREKAMLALHGLPDAEPALLDLFHHGESPADRYWAAVGLNTRFNHPTDVLVRCAEDRSLAAALRLELASRLTSRNHPAGWTLLAELSTTLPQQHSEQRLAAAEMLADKDHGAALQLLAEDKTVPQDVRVTVAVKLAKHRRTTAIRLLKNMVTDRGVREGLKLYIANQLHELTGDATWVAGMATSRSLPTETRLKLINNHLSGPDAMAARGDVLRHGQLDTRQRLELAEQLLPHDRATALAALERVEADRRAPQELRDRARRLRLENW</sequence>
<dbReference type="RefSeq" id="WP_209706180.1">
    <property type="nucleotide sequence ID" value="NZ_JAGIOO010000001.1"/>
</dbReference>
<organism evidence="2 3">
    <name type="scientific">Crossiella equi</name>
    <dbReference type="NCBI Taxonomy" id="130796"/>
    <lineage>
        <taxon>Bacteria</taxon>
        <taxon>Bacillati</taxon>
        <taxon>Actinomycetota</taxon>
        <taxon>Actinomycetes</taxon>
        <taxon>Pseudonocardiales</taxon>
        <taxon>Pseudonocardiaceae</taxon>
        <taxon>Crossiella</taxon>
    </lineage>
</organism>
<dbReference type="EMBL" id="JAGIOO010000001">
    <property type="protein sequence ID" value="MBP2471296.1"/>
    <property type="molecule type" value="Genomic_DNA"/>
</dbReference>
<feature type="domain" description="NACHT" evidence="1">
    <location>
        <begin position="211"/>
        <end position="337"/>
    </location>
</feature>
<keyword evidence="3" id="KW-1185">Reference proteome</keyword>
<proteinExistence type="predicted"/>
<dbReference type="InterPro" id="IPR007111">
    <property type="entry name" value="NACHT_NTPase"/>
</dbReference>
<name>A0ABS5A424_9PSEU</name>
<accession>A0ABS5A424</accession>
<dbReference type="PANTHER" id="PTHR46844">
    <property type="entry name" value="SLR5058 PROTEIN"/>
    <property type="match status" value="1"/>
</dbReference>
<evidence type="ECO:0000259" key="1">
    <source>
        <dbReference type="PROSITE" id="PS50837"/>
    </source>
</evidence>
<dbReference type="Gene3D" id="3.40.50.300">
    <property type="entry name" value="P-loop containing nucleotide triphosphate hydrolases"/>
    <property type="match status" value="1"/>
</dbReference>
<protein>
    <recommendedName>
        <fullName evidence="1">NACHT domain-containing protein</fullName>
    </recommendedName>
</protein>
<dbReference type="Proteomes" id="UP001519363">
    <property type="component" value="Unassembled WGS sequence"/>
</dbReference>
<dbReference type="PANTHER" id="PTHR46844:SF1">
    <property type="entry name" value="SLR5058 PROTEIN"/>
    <property type="match status" value="1"/>
</dbReference>
<comment type="caution">
    <text evidence="2">The sequence shown here is derived from an EMBL/GenBank/DDBJ whole genome shotgun (WGS) entry which is preliminary data.</text>
</comment>
<dbReference type="InterPro" id="IPR027417">
    <property type="entry name" value="P-loop_NTPase"/>
</dbReference>
<dbReference type="SUPFAM" id="SSF52540">
    <property type="entry name" value="P-loop containing nucleoside triphosphate hydrolases"/>
    <property type="match status" value="1"/>
</dbReference>
<evidence type="ECO:0000313" key="3">
    <source>
        <dbReference type="Proteomes" id="UP001519363"/>
    </source>
</evidence>
<dbReference type="PROSITE" id="PS50837">
    <property type="entry name" value="NACHT"/>
    <property type="match status" value="1"/>
</dbReference>
<evidence type="ECO:0000313" key="2">
    <source>
        <dbReference type="EMBL" id="MBP2471296.1"/>
    </source>
</evidence>
<gene>
    <name evidence="2" type="ORF">JOF53_000168</name>
</gene>